<organism evidence="1 2">
    <name type="scientific">Cucumis melo var. makuwa</name>
    <name type="common">Oriental melon</name>
    <dbReference type="NCBI Taxonomy" id="1194695"/>
    <lineage>
        <taxon>Eukaryota</taxon>
        <taxon>Viridiplantae</taxon>
        <taxon>Streptophyta</taxon>
        <taxon>Embryophyta</taxon>
        <taxon>Tracheophyta</taxon>
        <taxon>Spermatophyta</taxon>
        <taxon>Magnoliopsida</taxon>
        <taxon>eudicotyledons</taxon>
        <taxon>Gunneridae</taxon>
        <taxon>Pentapetalae</taxon>
        <taxon>rosids</taxon>
        <taxon>fabids</taxon>
        <taxon>Cucurbitales</taxon>
        <taxon>Cucurbitaceae</taxon>
        <taxon>Benincaseae</taxon>
        <taxon>Cucumis</taxon>
    </lineage>
</organism>
<gene>
    <name evidence="1" type="ORF">E6C27_scaffold154G00880</name>
</gene>
<reference evidence="1 2" key="1">
    <citation type="submission" date="2019-08" db="EMBL/GenBank/DDBJ databases">
        <title>Draft genome sequences of two oriental melons (Cucumis melo L. var makuwa).</title>
        <authorList>
            <person name="Kwon S.-Y."/>
        </authorList>
    </citation>
    <scope>NUCLEOTIDE SEQUENCE [LARGE SCALE GENOMIC DNA]</scope>
    <source>
        <strain evidence="2">cv. SW 3</strain>
        <tissue evidence="1">Leaf</tissue>
    </source>
</reference>
<accession>A0A5A7V9H8</accession>
<dbReference type="OrthoDB" id="1939300at2759"/>
<protein>
    <submittedName>
        <fullName evidence="1">Uncharacterized protein</fullName>
    </submittedName>
</protein>
<dbReference type="PANTHER" id="PTHR31286:SF165">
    <property type="entry name" value="DUF4283 DOMAIN-CONTAINING PROTEIN"/>
    <property type="match status" value="1"/>
</dbReference>
<evidence type="ECO:0000313" key="1">
    <source>
        <dbReference type="EMBL" id="KAA0062331.1"/>
    </source>
</evidence>
<dbReference type="PANTHER" id="PTHR31286">
    <property type="entry name" value="GLYCINE-RICH CELL WALL STRUCTURAL PROTEIN 1.8-LIKE"/>
    <property type="match status" value="1"/>
</dbReference>
<dbReference type="Proteomes" id="UP000321393">
    <property type="component" value="Unassembled WGS sequence"/>
</dbReference>
<name>A0A5A7V9H8_CUCMM</name>
<dbReference type="AlphaFoldDB" id="A0A5A7V9H8"/>
<comment type="caution">
    <text evidence="1">The sequence shown here is derived from an EMBL/GenBank/DDBJ whole genome shotgun (WGS) entry which is preliminary data.</text>
</comment>
<evidence type="ECO:0000313" key="2">
    <source>
        <dbReference type="Proteomes" id="UP000321393"/>
    </source>
</evidence>
<dbReference type="InterPro" id="IPR040256">
    <property type="entry name" value="At4g02000-like"/>
</dbReference>
<proteinExistence type="predicted"/>
<dbReference type="EMBL" id="SSTE01004583">
    <property type="protein sequence ID" value="KAA0062331.1"/>
    <property type="molecule type" value="Genomic_DNA"/>
</dbReference>
<sequence>MSSSSQASRHNLQSQAAHVDLLLVESFEPHLILLYTSSFDLVCPPLPLSYCAIREVALEFLGSDKLVLEFSSPSTWINRLVKVPLRRSSKSVNWILSHRPWHLGGTPMLLRKWTSDIVPKSFVFNSILVWIRLDRVPMELWTKSGLVFVASVVGKPVTLDLAIKETRRLSYARVCVELDVDSSMPAEITVNLKRANFIVTINYEWKPHKCKLCCAFGHSGGKCPINVDKSFKQLEEGEIRSSSNRPSCQVEKEGDMEDFDLTISDADLVKPSMQGNWFTWNSKDSSFIDVVSSFWVRHESISPLVSLMRNLHNFKPALHRHFGGHIRCLNKETLQLRPSGWLLDWRKPLFVKSPGFDGWNLVIRPSFVVLFVVIWAAPISPKEVRRVLFSMDSGKALVHDGFSVGFFKCLWFLVEEDFCDVVLHFFETCYLPHGVNATAITLISKCCGVEHMEDL</sequence>